<sequence length="338" mass="35976">MKTIQTSAGPIAYTDSGGGGTGPTIVFLHGMLMDGSLWDQTVAALTADHRCVVPTLPMGAHQLPAKADADLSLPGLARLVEELLAALDLDDVTLVGNDTGGALAQLVVAGDPARVSRVVLASCEAFDNVPPGLTGRTLAFAGLLPPRLFGLFMTQMRVRALRRLPVAFGWLTKRGDATTARWIRPVLREAGIRRDATRMLRAIRRDRDVLNRVAVPRLSNFDGPALVLWARADRVMPPVHGGRLAALFPHGRLVEVDDTATLIPLDQPGVFARNLADFVRATARTCRPGSTPWSSCTTPTGANTSTWPCSSRATIRPTWSPPTSAPTSGTSTRSGARA</sequence>
<proteinExistence type="predicted"/>
<accession>A0ABQ4BZD3</accession>
<dbReference type="InterPro" id="IPR000073">
    <property type="entry name" value="AB_hydrolase_1"/>
</dbReference>
<dbReference type="Gene3D" id="3.40.50.1820">
    <property type="entry name" value="alpha/beta hydrolase"/>
    <property type="match status" value="1"/>
</dbReference>
<comment type="caution">
    <text evidence="3">The sequence shown here is derived from an EMBL/GenBank/DDBJ whole genome shotgun (WGS) entry which is preliminary data.</text>
</comment>
<gene>
    <name evidence="3" type="ORF">Air01nite_19670</name>
</gene>
<dbReference type="PANTHER" id="PTHR43798">
    <property type="entry name" value="MONOACYLGLYCEROL LIPASE"/>
    <property type="match status" value="1"/>
</dbReference>
<protein>
    <submittedName>
        <fullName evidence="3">Alpha/beta hydrolase</fullName>
    </submittedName>
</protein>
<dbReference type="Pfam" id="PF00561">
    <property type="entry name" value="Abhydrolase_1"/>
    <property type="match status" value="1"/>
</dbReference>
<evidence type="ECO:0000256" key="1">
    <source>
        <dbReference type="SAM" id="MobiDB-lite"/>
    </source>
</evidence>
<dbReference type="RefSeq" id="WP_203701671.1">
    <property type="nucleotide sequence ID" value="NZ_BAAALU010000001.1"/>
</dbReference>
<reference evidence="3 4" key="1">
    <citation type="submission" date="2021-01" db="EMBL/GenBank/DDBJ databases">
        <title>Whole genome shotgun sequence of Asanoa iriomotensis NBRC 100142.</title>
        <authorList>
            <person name="Komaki H."/>
            <person name="Tamura T."/>
        </authorList>
    </citation>
    <scope>NUCLEOTIDE SEQUENCE [LARGE SCALE GENOMIC DNA]</scope>
    <source>
        <strain evidence="3 4">NBRC 100142</strain>
    </source>
</reference>
<dbReference type="Proteomes" id="UP000624325">
    <property type="component" value="Unassembled WGS sequence"/>
</dbReference>
<keyword evidence="3" id="KW-0378">Hydrolase</keyword>
<feature type="domain" description="AB hydrolase-1" evidence="2">
    <location>
        <begin position="23"/>
        <end position="263"/>
    </location>
</feature>
<evidence type="ECO:0000313" key="3">
    <source>
        <dbReference type="EMBL" id="GIF55872.1"/>
    </source>
</evidence>
<dbReference type="InterPro" id="IPR050266">
    <property type="entry name" value="AB_hydrolase_sf"/>
</dbReference>
<organism evidence="3 4">
    <name type="scientific">Asanoa iriomotensis</name>
    <dbReference type="NCBI Taxonomy" id="234613"/>
    <lineage>
        <taxon>Bacteria</taxon>
        <taxon>Bacillati</taxon>
        <taxon>Actinomycetota</taxon>
        <taxon>Actinomycetes</taxon>
        <taxon>Micromonosporales</taxon>
        <taxon>Micromonosporaceae</taxon>
        <taxon>Asanoa</taxon>
    </lineage>
</organism>
<dbReference type="EMBL" id="BONC01000010">
    <property type="protein sequence ID" value="GIF55872.1"/>
    <property type="molecule type" value="Genomic_DNA"/>
</dbReference>
<dbReference type="GO" id="GO:0016787">
    <property type="term" value="F:hydrolase activity"/>
    <property type="evidence" value="ECO:0007669"/>
    <property type="project" value="UniProtKB-KW"/>
</dbReference>
<feature type="region of interest" description="Disordered" evidence="1">
    <location>
        <begin position="289"/>
        <end position="338"/>
    </location>
</feature>
<evidence type="ECO:0000259" key="2">
    <source>
        <dbReference type="Pfam" id="PF00561"/>
    </source>
</evidence>
<feature type="compositionally biased region" description="Polar residues" evidence="1">
    <location>
        <begin position="291"/>
        <end position="313"/>
    </location>
</feature>
<name>A0ABQ4BZD3_9ACTN</name>
<dbReference type="InterPro" id="IPR029058">
    <property type="entry name" value="AB_hydrolase_fold"/>
</dbReference>
<evidence type="ECO:0000313" key="4">
    <source>
        <dbReference type="Proteomes" id="UP000624325"/>
    </source>
</evidence>
<keyword evidence="4" id="KW-1185">Reference proteome</keyword>
<feature type="compositionally biased region" description="Low complexity" evidence="1">
    <location>
        <begin position="325"/>
        <end position="338"/>
    </location>
</feature>
<dbReference type="SUPFAM" id="SSF53474">
    <property type="entry name" value="alpha/beta-Hydrolases"/>
    <property type="match status" value="1"/>
</dbReference>